<name>A0A6H1ZDA9_9ZZZZ</name>
<proteinExistence type="predicted"/>
<gene>
    <name evidence="1" type="ORF">TM448A00237_0048</name>
    <name evidence="2" type="ORF">TM448B01100_0010</name>
</gene>
<evidence type="ECO:0000313" key="2">
    <source>
        <dbReference type="EMBL" id="QJH97864.1"/>
    </source>
</evidence>
<dbReference type="EMBL" id="MT144705">
    <property type="protein sequence ID" value="QJH97864.1"/>
    <property type="molecule type" value="Genomic_DNA"/>
</dbReference>
<dbReference type="EMBL" id="MT143990">
    <property type="protein sequence ID" value="QJA45442.1"/>
    <property type="molecule type" value="Genomic_DNA"/>
</dbReference>
<reference evidence="1" key="1">
    <citation type="submission" date="2020-03" db="EMBL/GenBank/DDBJ databases">
        <title>The deep terrestrial virosphere.</title>
        <authorList>
            <person name="Holmfeldt K."/>
            <person name="Nilsson E."/>
            <person name="Simone D."/>
            <person name="Lopez-Fernandez M."/>
            <person name="Wu X."/>
            <person name="de Brujin I."/>
            <person name="Lundin D."/>
            <person name="Andersson A."/>
            <person name="Bertilsson S."/>
            <person name="Dopson M."/>
        </authorList>
    </citation>
    <scope>NUCLEOTIDE SEQUENCE</scope>
    <source>
        <strain evidence="1">TM448A00237</strain>
        <strain evidence="2">TM448B01100</strain>
    </source>
</reference>
<accession>A0A6H1ZDA9</accession>
<dbReference type="AlphaFoldDB" id="A0A6H1ZDA9"/>
<organism evidence="1">
    <name type="scientific">viral metagenome</name>
    <dbReference type="NCBI Taxonomy" id="1070528"/>
    <lineage>
        <taxon>unclassified sequences</taxon>
        <taxon>metagenomes</taxon>
        <taxon>organismal metagenomes</taxon>
    </lineage>
</organism>
<protein>
    <submittedName>
        <fullName evidence="1">Uncharacterized protein</fullName>
    </submittedName>
</protein>
<evidence type="ECO:0000313" key="1">
    <source>
        <dbReference type="EMBL" id="QJA45442.1"/>
    </source>
</evidence>
<sequence length="57" mass="6831">MKLMGDYINSTYCRTCGKQINYRFYGYEIKCSQCQTEYEINEMGLHKLERIKNGIHN</sequence>